<dbReference type="FunFam" id="3.30.160.20:FF:000021">
    <property type="entry name" value="Microprocessor complex subunit DGCR8"/>
    <property type="match status" value="1"/>
</dbReference>
<dbReference type="CDD" id="cd19867">
    <property type="entry name" value="DSRM_DGCR8_rpt1"/>
    <property type="match status" value="1"/>
</dbReference>
<dbReference type="GO" id="GO:0031053">
    <property type="term" value="P:primary miRNA processing"/>
    <property type="evidence" value="ECO:0007669"/>
    <property type="project" value="InterPro"/>
</dbReference>
<dbReference type="PANTHER" id="PTHR13482">
    <property type="entry name" value="MICRORNA PROCESSOR COMPLEX SUBUNIT DGCR8"/>
    <property type="match status" value="1"/>
</dbReference>
<dbReference type="InterPro" id="IPR014720">
    <property type="entry name" value="dsRBD_dom"/>
</dbReference>
<dbReference type="Gene3D" id="3.30.160.20">
    <property type="match status" value="2"/>
</dbReference>
<dbReference type="SUPFAM" id="SSF54768">
    <property type="entry name" value="dsRNA-binding domain-like"/>
    <property type="match status" value="1"/>
</dbReference>
<feature type="region of interest" description="Disordered" evidence="2">
    <location>
        <begin position="308"/>
        <end position="373"/>
    </location>
</feature>
<organism evidence="4">
    <name type="scientific">Moina brachiata</name>
    <dbReference type="NCBI Taxonomy" id="675436"/>
    <lineage>
        <taxon>Eukaryota</taxon>
        <taxon>Metazoa</taxon>
        <taxon>Ecdysozoa</taxon>
        <taxon>Arthropoda</taxon>
        <taxon>Crustacea</taxon>
        <taxon>Branchiopoda</taxon>
        <taxon>Diplostraca</taxon>
        <taxon>Cladocera</taxon>
        <taxon>Anomopoda</taxon>
        <taxon>Moinidae</taxon>
        <taxon>Moina</taxon>
    </lineage>
</organism>
<dbReference type="PANTHER" id="PTHR13482:SF3">
    <property type="entry name" value="MICROPROCESSOR COMPLEX SUBUNIT DGCR8"/>
    <property type="match status" value="1"/>
</dbReference>
<dbReference type="EMBL" id="LR023346">
    <property type="protein sequence ID" value="SVE92965.1"/>
    <property type="molecule type" value="mRNA"/>
</dbReference>
<dbReference type="AlphaFoldDB" id="A0A4Y7NL28"/>
<evidence type="ECO:0000256" key="2">
    <source>
        <dbReference type="SAM" id="MobiDB-lite"/>
    </source>
</evidence>
<dbReference type="CDD" id="cd19868">
    <property type="entry name" value="DSRM_DGCR8_rpt2"/>
    <property type="match status" value="1"/>
</dbReference>
<dbReference type="InterPro" id="IPR040375">
    <property type="entry name" value="DGCR8"/>
</dbReference>
<dbReference type="PROSITE" id="PS50137">
    <property type="entry name" value="DS_RBD"/>
    <property type="match status" value="1"/>
</dbReference>
<sequence>MDTIKQECPKLVEENSDSKLETQFPIIFEIEHLVKEEENDDFENGADETNMDVDFTEFREFHVLDEIDSNANEDDAKGNKDSDSSSYGDASDVEFIDDDELEAMLEEGLPEEFKTRKRMKAADGSAKPVNGADTVAYEEKEKIVLEEKGRNHFEVLPENWIQVTHNSGMPIYLHKPTRVCTLAKPYFLGPGSARKHAIPVSAIPCLHYRNAKEKEEQKAREQEAAAAAAAAAAPNGKLAIDLPCARIESVQENAATHSINGVQLRDYCSKLFNFKTVRVMRYKSWADRRKHNKERKQRQAMGISCPVTGQKLIPEPSTHSENGSADPSGEVGRPTLPKGTKLITFPVGPNVPPVPNVNPQDGSVPNGGAPTPSSRREWIMNPAGKSYVCILHEYVQHALKKQPAYQFKDLENSATPYSATVLINGMQYGTGVGSSKKAAKAEAAKATLQVLIPEMKEKILDETEPGNKGPTHQSDLDLSFFDEIRIEDPRVAELCAKTSEPSPYAILLTCLQRNFGLGDKNVKYELKTLKHQKNEVIMTVGKHTVQVPCKNKRDGKQRAAQAILQALHPHVTSWGSLLRLYGSHSLKTVKEKKQEEQQITLLQSKAAVNEPNYAILNKLREEMLKLKLRREAVQPIGRFIPPDDVDLPTTSGADLNNVDI</sequence>
<feature type="compositionally biased region" description="Basic and acidic residues" evidence="2">
    <location>
        <begin position="74"/>
        <end position="83"/>
    </location>
</feature>
<proteinExistence type="evidence at transcript level"/>
<evidence type="ECO:0000259" key="3">
    <source>
        <dbReference type="PROSITE" id="PS50137"/>
    </source>
</evidence>
<dbReference type="Gene3D" id="2.20.70.10">
    <property type="match status" value="1"/>
</dbReference>
<dbReference type="GO" id="GO:0020037">
    <property type="term" value="F:heme binding"/>
    <property type="evidence" value="ECO:0007669"/>
    <property type="project" value="InterPro"/>
</dbReference>
<keyword evidence="1" id="KW-0694">RNA-binding</keyword>
<dbReference type="SMART" id="SM00358">
    <property type="entry name" value="DSRM"/>
    <property type="match status" value="1"/>
</dbReference>
<dbReference type="GO" id="GO:0070878">
    <property type="term" value="F:primary miRNA binding"/>
    <property type="evidence" value="ECO:0007669"/>
    <property type="project" value="TreeGrafter"/>
</dbReference>
<reference evidence="4" key="1">
    <citation type="submission" date="2018-08" db="EMBL/GenBank/DDBJ databases">
        <authorList>
            <person name="Cornetti L."/>
        </authorList>
    </citation>
    <scope>NUCLEOTIDE SEQUENCE</scope>
    <source>
        <strain evidence="4">DE-FRO-2-1</strain>
    </source>
</reference>
<evidence type="ECO:0000313" key="4">
    <source>
        <dbReference type="EMBL" id="SVE92965.1"/>
    </source>
</evidence>
<dbReference type="GO" id="GO:0042802">
    <property type="term" value="F:identical protein binding"/>
    <property type="evidence" value="ECO:0007669"/>
    <property type="project" value="InterPro"/>
</dbReference>
<dbReference type="Pfam" id="PF00035">
    <property type="entry name" value="dsrm"/>
    <property type="match status" value="1"/>
</dbReference>
<gene>
    <name evidence="4" type="primary">EOG090X04U5</name>
</gene>
<dbReference type="GO" id="GO:0070877">
    <property type="term" value="C:microprocessor complex"/>
    <property type="evidence" value="ECO:0007669"/>
    <property type="project" value="InterPro"/>
</dbReference>
<feature type="region of interest" description="Disordered" evidence="2">
    <location>
        <begin position="66"/>
        <end position="93"/>
    </location>
</feature>
<dbReference type="FunFam" id="3.30.160.590:FF:000001">
    <property type="entry name" value="microprocessor complex subunit DGCR8"/>
    <property type="match status" value="1"/>
</dbReference>
<accession>A0A4Y7NL28</accession>
<feature type="domain" description="DRBM" evidence="3">
    <location>
        <begin position="386"/>
        <end position="453"/>
    </location>
</feature>
<dbReference type="FunFam" id="3.30.160.20:FF:000051">
    <property type="entry name" value="Microprocessor complex subunit DGCR8"/>
    <property type="match status" value="1"/>
</dbReference>
<dbReference type="Gene3D" id="3.30.160.590">
    <property type="match status" value="1"/>
</dbReference>
<name>A0A4Y7NL28_9CRUS</name>
<evidence type="ECO:0000256" key="1">
    <source>
        <dbReference type="PROSITE-ProRule" id="PRU00266"/>
    </source>
</evidence>
<dbReference type="GO" id="GO:0003725">
    <property type="term" value="F:double-stranded RNA binding"/>
    <property type="evidence" value="ECO:0007669"/>
    <property type="project" value="TreeGrafter"/>
</dbReference>
<protein>
    <submittedName>
        <fullName evidence="4">EOG090X04U5</fullName>
    </submittedName>
</protein>